<keyword evidence="1" id="KW-0472">Membrane</keyword>
<feature type="domain" description="SHOCT" evidence="2">
    <location>
        <begin position="5"/>
        <end position="31"/>
    </location>
</feature>
<dbReference type="Proteomes" id="UP001145087">
    <property type="component" value="Unassembled WGS sequence"/>
</dbReference>
<dbReference type="Pfam" id="PF09851">
    <property type="entry name" value="SHOCT"/>
    <property type="match status" value="1"/>
</dbReference>
<dbReference type="InterPro" id="IPR018649">
    <property type="entry name" value="SHOCT"/>
</dbReference>
<evidence type="ECO:0000259" key="2">
    <source>
        <dbReference type="Pfam" id="PF09851"/>
    </source>
</evidence>
<sequence length="232" mass="26198">MNKIEEIKRLKTLFDEGAISEDEFQMLKKKVISENINSNKNEVTDESKTQTIISEQATKKKEFVHENTNGKNPNSSNWLGEAIVSFLSSKIVRFVLFIGFIAIIVQVCSFFAVDISDEKAVLKDMQGTWIGYDHEAGVYTHYKLNISGKNFRGWISSSYTDDEPSWSSKPDVSGTFKLSPVQGYSNASGKYRNINFDDNDGNLLEARSLQNMIIYDDGQGLYVVGWASMNKK</sequence>
<evidence type="ECO:0000313" key="4">
    <source>
        <dbReference type="Proteomes" id="UP001145087"/>
    </source>
</evidence>
<keyword evidence="4" id="KW-1185">Reference proteome</keyword>
<accession>A0A9X3F2M4</accession>
<proteinExistence type="predicted"/>
<feature type="transmembrane region" description="Helical" evidence="1">
    <location>
        <begin position="94"/>
        <end position="113"/>
    </location>
</feature>
<name>A0A9X3F2M4_9BACT</name>
<keyword evidence="1" id="KW-1133">Transmembrane helix</keyword>
<gene>
    <name evidence="3" type="ORF">OU798_02740</name>
</gene>
<dbReference type="EMBL" id="JAPOHD010000005">
    <property type="protein sequence ID" value="MCY1719238.1"/>
    <property type="molecule type" value="Genomic_DNA"/>
</dbReference>
<dbReference type="AlphaFoldDB" id="A0A9X3F2M4"/>
<evidence type="ECO:0000313" key="3">
    <source>
        <dbReference type="EMBL" id="MCY1719238.1"/>
    </source>
</evidence>
<keyword evidence="1" id="KW-0812">Transmembrane</keyword>
<evidence type="ECO:0000256" key="1">
    <source>
        <dbReference type="SAM" id="Phobius"/>
    </source>
</evidence>
<reference evidence="3" key="1">
    <citation type="submission" date="2022-11" db="EMBL/GenBank/DDBJ databases">
        <title>Marilongibacter aestuarii gen. nov., sp. nov., isolated from tidal flat sediment.</title>
        <authorList>
            <person name="Jiayan W."/>
        </authorList>
    </citation>
    <scope>NUCLEOTIDE SEQUENCE</scope>
    <source>
        <strain evidence="3">Z1-6</strain>
    </source>
</reference>
<protein>
    <submittedName>
        <fullName evidence="3">SHOCT domain-containing protein</fullName>
    </submittedName>
</protein>
<dbReference type="RefSeq" id="WP_343331573.1">
    <property type="nucleotide sequence ID" value="NZ_JAPOHD010000005.1"/>
</dbReference>
<comment type="caution">
    <text evidence="3">The sequence shown here is derived from an EMBL/GenBank/DDBJ whole genome shotgun (WGS) entry which is preliminary data.</text>
</comment>
<organism evidence="3 4">
    <name type="scientific">Draconibacterium aestuarii</name>
    <dbReference type="NCBI Taxonomy" id="2998507"/>
    <lineage>
        <taxon>Bacteria</taxon>
        <taxon>Pseudomonadati</taxon>
        <taxon>Bacteroidota</taxon>
        <taxon>Bacteroidia</taxon>
        <taxon>Marinilabiliales</taxon>
        <taxon>Prolixibacteraceae</taxon>
        <taxon>Draconibacterium</taxon>
    </lineage>
</organism>